<dbReference type="GO" id="GO:0042781">
    <property type="term" value="F:3'-tRNA processing endoribonuclease activity"/>
    <property type="evidence" value="ECO:0007669"/>
    <property type="project" value="TreeGrafter"/>
</dbReference>
<dbReference type="GO" id="GO:0000049">
    <property type="term" value="F:tRNA binding"/>
    <property type="evidence" value="ECO:0007669"/>
    <property type="project" value="UniProtKB-UniRule"/>
</dbReference>
<dbReference type="SUPFAM" id="SSF54211">
    <property type="entry name" value="Ribosomal protein S5 domain 2-like"/>
    <property type="match status" value="1"/>
</dbReference>
<evidence type="ECO:0000256" key="3">
    <source>
        <dbReference type="ARBA" id="ARBA00022722"/>
    </source>
</evidence>
<dbReference type="HAMAP" id="MF_00227">
    <property type="entry name" value="RNase_P"/>
    <property type="match status" value="1"/>
</dbReference>
<keyword evidence="3 7" id="KW-0540">Nuclease</keyword>
<dbReference type="PANTHER" id="PTHR33992">
    <property type="entry name" value="RIBONUCLEASE P PROTEIN COMPONENT"/>
    <property type="match status" value="1"/>
</dbReference>
<gene>
    <name evidence="7" type="primary">rnpA</name>
    <name evidence="9" type="ORF">SAMN05216495_10762</name>
</gene>
<evidence type="ECO:0000256" key="4">
    <source>
        <dbReference type="ARBA" id="ARBA00022759"/>
    </source>
</evidence>
<comment type="subunit">
    <text evidence="7">Consists of a catalytic RNA component (M1 or rnpB) and a protein subunit.</text>
</comment>
<keyword evidence="4 7" id="KW-0255">Endonuclease</keyword>
<dbReference type="GO" id="GO:0030677">
    <property type="term" value="C:ribonuclease P complex"/>
    <property type="evidence" value="ECO:0007669"/>
    <property type="project" value="TreeGrafter"/>
</dbReference>
<proteinExistence type="inferred from homology"/>
<comment type="catalytic activity">
    <reaction evidence="7">
        <text>Endonucleolytic cleavage of RNA, removing 5'-extranucleotides from tRNA precursor.</text>
        <dbReference type="EC" id="3.1.26.5"/>
    </reaction>
</comment>
<name>A0A1H2WZ36_ACIFE</name>
<keyword evidence="5 7" id="KW-0378">Hydrolase</keyword>
<dbReference type="GO" id="GO:0004526">
    <property type="term" value="F:ribonuclease P activity"/>
    <property type="evidence" value="ECO:0007669"/>
    <property type="project" value="UniProtKB-UniRule"/>
</dbReference>
<reference evidence="9 10" key="1">
    <citation type="submission" date="2016-10" db="EMBL/GenBank/DDBJ databases">
        <authorList>
            <person name="Varghese N."/>
            <person name="Submissions S."/>
        </authorList>
    </citation>
    <scope>NUCLEOTIDE SEQUENCE [LARGE SCALE GENOMIC DNA]</scope>
    <source>
        <strain evidence="9 10">WCC6</strain>
    </source>
</reference>
<dbReference type="EC" id="3.1.26.5" evidence="7 8"/>
<dbReference type="GeneID" id="78335773"/>
<dbReference type="PANTHER" id="PTHR33992:SF1">
    <property type="entry name" value="RIBONUCLEASE P PROTEIN COMPONENT"/>
    <property type="match status" value="1"/>
</dbReference>
<evidence type="ECO:0000256" key="8">
    <source>
        <dbReference type="NCBIfam" id="TIGR00188"/>
    </source>
</evidence>
<evidence type="ECO:0000256" key="5">
    <source>
        <dbReference type="ARBA" id="ARBA00022801"/>
    </source>
</evidence>
<evidence type="ECO:0000256" key="2">
    <source>
        <dbReference type="ARBA" id="ARBA00022694"/>
    </source>
</evidence>
<keyword evidence="6 7" id="KW-0694">RNA-binding</keyword>
<dbReference type="EMBL" id="FNOP01000007">
    <property type="protein sequence ID" value="SDW85786.1"/>
    <property type="molecule type" value="Genomic_DNA"/>
</dbReference>
<dbReference type="InterPro" id="IPR014721">
    <property type="entry name" value="Ribsml_uS5_D2-typ_fold_subgr"/>
</dbReference>
<evidence type="ECO:0000256" key="1">
    <source>
        <dbReference type="ARBA" id="ARBA00002663"/>
    </source>
</evidence>
<protein>
    <recommendedName>
        <fullName evidence="7 8">Ribonuclease P protein component</fullName>
        <shortName evidence="7">RNase P protein</shortName>
        <shortName evidence="7">RNaseP protein</shortName>
        <ecNumber evidence="7 8">3.1.26.5</ecNumber>
    </recommendedName>
    <alternativeName>
        <fullName evidence="7">Protein C5</fullName>
    </alternativeName>
</protein>
<dbReference type="Gene3D" id="3.30.230.10">
    <property type="match status" value="1"/>
</dbReference>
<evidence type="ECO:0000256" key="7">
    <source>
        <dbReference type="HAMAP-Rule" id="MF_00227"/>
    </source>
</evidence>
<dbReference type="Proteomes" id="UP000182379">
    <property type="component" value="Unassembled WGS sequence"/>
</dbReference>
<sequence length="112" mass="13035">MKYTQANRVKAHGRFQEVYEKGRSFADRYGVFYVLPSANGQNQLGTAVGKRLGHAVLRNQVKRRMREVFRKEQARLKGKHAIVWVARHRLAHAPYAVYEEVFRRLARKAGLL</sequence>
<keyword evidence="2 7" id="KW-0819">tRNA processing</keyword>
<dbReference type="PROSITE" id="PS00648">
    <property type="entry name" value="RIBONUCLEASE_P"/>
    <property type="match status" value="1"/>
</dbReference>
<dbReference type="AlphaFoldDB" id="A0A1H2WZ36"/>
<dbReference type="InterPro" id="IPR000100">
    <property type="entry name" value="RNase_P"/>
</dbReference>
<dbReference type="InterPro" id="IPR020568">
    <property type="entry name" value="Ribosomal_Su5_D2-typ_SF"/>
</dbReference>
<dbReference type="GO" id="GO:0001682">
    <property type="term" value="P:tRNA 5'-leader removal"/>
    <property type="evidence" value="ECO:0007669"/>
    <property type="project" value="UniProtKB-UniRule"/>
</dbReference>
<accession>A0A1H2WZ36</accession>
<dbReference type="RefSeq" id="WP_012939403.1">
    <property type="nucleotide sequence ID" value="NZ_CAMEFB010000008.1"/>
</dbReference>
<comment type="function">
    <text evidence="1 7">RNaseP catalyzes the removal of the 5'-leader sequence from pre-tRNA to produce the mature 5'-terminus. It can also cleave other RNA substrates such as 4.5S RNA. The protein component plays an auxiliary but essential role in vivo by binding to the 5'-leader sequence and broadening the substrate specificity of the ribozyme.</text>
</comment>
<evidence type="ECO:0000313" key="9">
    <source>
        <dbReference type="EMBL" id="SDW85786.1"/>
    </source>
</evidence>
<organism evidence="9 10">
    <name type="scientific">Acidaminococcus fermentans</name>
    <dbReference type="NCBI Taxonomy" id="905"/>
    <lineage>
        <taxon>Bacteria</taxon>
        <taxon>Bacillati</taxon>
        <taxon>Bacillota</taxon>
        <taxon>Negativicutes</taxon>
        <taxon>Acidaminococcales</taxon>
        <taxon>Acidaminococcaceae</taxon>
        <taxon>Acidaminococcus</taxon>
    </lineage>
</organism>
<dbReference type="InterPro" id="IPR020539">
    <property type="entry name" value="RNase_P_CS"/>
</dbReference>
<dbReference type="OMA" id="PEQKHFR"/>
<comment type="similarity">
    <text evidence="7">Belongs to the RnpA family.</text>
</comment>
<comment type="caution">
    <text evidence="9">The sequence shown here is derived from an EMBL/GenBank/DDBJ whole genome shotgun (WGS) entry which is preliminary data.</text>
</comment>
<dbReference type="Pfam" id="PF00825">
    <property type="entry name" value="Ribonuclease_P"/>
    <property type="match status" value="1"/>
</dbReference>
<dbReference type="NCBIfam" id="TIGR00188">
    <property type="entry name" value="rnpA"/>
    <property type="match status" value="1"/>
</dbReference>
<evidence type="ECO:0000313" key="10">
    <source>
        <dbReference type="Proteomes" id="UP000182379"/>
    </source>
</evidence>
<evidence type="ECO:0000256" key="6">
    <source>
        <dbReference type="ARBA" id="ARBA00022884"/>
    </source>
</evidence>